<name>A0A1F5KG37_9BACT</name>
<organism evidence="1 2">
    <name type="scientific">Candidatus Daviesbacteria bacterium RIFCSPHIGHO2_02_FULL_43_12</name>
    <dbReference type="NCBI Taxonomy" id="1797776"/>
    <lineage>
        <taxon>Bacteria</taxon>
        <taxon>Candidatus Daviesiibacteriota</taxon>
    </lineage>
</organism>
<sequence>MIPDIPFKELEGFRQLGAPIPKEVYMPFSRLVGLDTNMWGLSLPHKIMPHVQVPLEILAQRRATLRGSTPADIMEMVLHDHSTRIALKGALPTTFPVHLARPQPVGRYSAADMNYIIGRLLGGSDYDFMIDVAKLSQFRDLADQMISRARDVYNLPKSGVKRLVDDRGDQLFDMRIGRIDVLPRDNPIWMMWNMYKSYLLNLGLEYRDLIARVKFGHRQNSGLPFCDYELLGRHTNPRRRDIILSALSVGPSARSMPKSIRNKDTRISGIANSWDRTWGQLVDAVPTQALAGQTKPILNTQYRATGGMEIYESGLITPKTVGGWISENGQSFYLIPEAKPLGKDPNFTDPFSGPSFDTRESFVYLPPETVDTLSAPLEFGPEFQNRAPEETFQEFMRSTRKVIRYGTFADAEATRQAFALIASSNFAEKVNSRKGKTRPSRWEIAVTCEAITSMLYGPREYILIGEAAGLERYFPNWGALADTVNQLIDRRKMRAQLHEPDFEKAKAYQLNSNGLVNILRVMGLRSANGTAKSSKSDLEVAFGLATL</sequence>
<gene>
    <name evidence="1" type="ORF">A3D25_03385</name>
</gene>
<accession>A0A1F5KG37</accession>
<dbReference type="AlphaFoldDB" id="A0A1F5KG37"/>
<proteinExistence type="predicted"/>
<evidence type="ECO:0000313" key="1">
    <source>
        <dbReference type="EMBL" id="OGE39745.1"/>
    </source>
</evidence>
<dbReference type="EMBL" id="MFDD01000015">
    <property type="protein sequence ID" value="OGE39745.1"/>
    <property type="molecule type" value="Genomic_DNA"/>
</dbReference>
<evidence type="ECO:0000313" key="2">
    <source>
        <dbReference type="Proteomes" id="UP000177328"/>
    </source>
</evidence>
<reference evidence="1 2" key="1">
    <citation type="journal article" date="2016" name="Nat. Commun.">
        <title>Thousands of microbial genomes shed light on interconnected biogeochemical processes in an aquifer system.</title>
        <authorList>
            <person name="Anantharaman K."/>
            <person name="Brown C.T."/>
            <person name="Hug L.A."/>
            <person name="Sharon I."/>
            <person name="Castelle C.J."/>
            <person name="Probst A.J."/>
            <person name="Thomas B.C."/>
            <person name="Singh A."/>
            <person name="Wilkins M.J."/>
            <person name="Karaoz U."/>
            <person name="Brodie E.L."/>
            <person name="Williams K.H."/>
            <person name="Hubbard S.S."/>
            <person name="Banfield J.F."/>
        </authorList>
    </citation>
    <scope>NUCLEOTIDE SEQUENCE [LARGE SCALE GENOMIC DNA]</scope>
</reference>
<comment type="caution">
    <text evidence="1">The sequence shown here is derived from an EMBL/GenBank/DDBJ whole genome shotgun (WGS) entry which is preliminary data.</text>
</comment>
<dbReference type="Proteomes" id="UP000177328">
    <property type="component" value="Unassembled WGS sequence"/>
</dbReference>
<protein>
    <submittedName>
        <fullName evidence="1">Uncharacterized protein</fullName>
    </submittedName>
</protein>